<evidence type="ECO:0000313" key="2">
    <source>
        <dbReference type="Proteomes" id="UP000481109"/>
    </source>
</evidence>
<dbReference type="Proteomes" id="UP000481109">
    <property type="component" value="Unassembled WGS sequence"/>
</dbReference>
<accession>A0A6G4XSQ1</accession>
<sequence length="180" mass="19534">MTLTDGTSLTDLLSERGLFLTQDAGDATGAIYICVRDGLPGGYPIGYALPSRTGTWFAYARSRPGRIFACDQVDAGLWSLESALRAVLSHARYGDVLYALEQSTGTDVTYTVKVPRSWTARLTDLPGITATGRTLHLTSPAVALLRGQPERDGCYADLAGRLWLEGEAYELRREGRDVTS</sequence>
<comment type="caution">
    <text evidence="1">The sequence shown here is derived from an EMBL/GenBank/DDBJ whole genome shotgun (WGS) entry which is preliminary data.</text>
</comment>
<name>A0A6G4XSQ1_9ACTN</name>
<organism evidence="1 2">
    <name type="scientific">Streptomyces mesophilus</name>
    <dbReference type="NCBI Taxonomy" id="1775132"/>
    <lineage>
        <taxon>Bacteria</taxon>
        <taxon>Bacillati</taxon>
        <taxon>Actinomycetota</taxon>
        <taxon>Actinomycetes</taxon>
        <taxon>Kitasatosporales</taxon>
        <taxon>Streptomycetaceae</taxon>
        <taxon>Streptomyces</taxon>
    </lineage>
</organism>
<dbReference type="EMBL" id="JAAKZW010000172">
    <property type="protein sequence ID" value="NGO79810.1"/>
    <property type="molecule type" value="Genomic_DNA"/>
</dbReference>
<proteinExistence type="predicted"/>
<keyword evidence="2" id="KW-1185">Reference proteome</keyword>
<evidence type="ECO:0000313" key="1">
    <source>
        <dbReference type="EMBL" id="NGO79810.1"/>
    </source>
</evidence>
<gene>
    <name evidence="1" type="ORF">G6045_29745</name>
</gene>
<reference evidence="1 2" key="1">
    <citation type="submission" date="2020-02" db="EMBL/GenBank/DDBJ databases">
        <title>Whole-genome analyses of novel actinobacteria.</title>
        <authorList>
            <person name="Sahin N."/>
            <person name="Tokatli A."/>
        </authorList>
    </citation>
    <scope>NUCLEOTIDE SEQUENCE [LARGE SCALE GENOMIC DNA]</scope>
    <source>
        <strain evidence="1 2">YC504</strain>
    </source>
</reference>
<dbReference type="RefSeq" id="WP_165335246.1">
    <property type="nucleotide sequence ID" value="NZ_JAAKZW010000172.1"/>
</dbReference>
<dbReference type="AlphaFoldDB" id="A0A6G4XSQ1"/>
<protein>
    <submittedName>
        <fullName evidence="1">Uncharacterized protein</fullName>
    </submittedName>
</protein>